<dbReference type="GO" id="GO:0010485">
    <property type="term" value="F:histone H4 acetyltransferase activity"/>
    <property type="evidence" value="ECO:0007669"/>
    <property type="project" value="InterPro"/>
</dbReference>
<keyword evidence="6" id="KW-0963">Cytoplasm</keyword>
<gene>
    <name evidence="13" type="ORF">FCALED_LOCUS3158</name>
</gene>
<evidence type="ECO:0000256" key="7">
    <source>
        <dbReference type="ARBA" id="ARBA00022679"/>
    </source>
</evidence>
<evidence type="ECO:0000313" key="13">
    <source>
        <dbReference type="EMBL" id="CAG8489987.1"/>
    </source>
</evidence>
<feature type="domain" description="N-acetyltransferase" evidence="12">
    <location>
        <begin position="49"/>
        <end position="209"/>
    </location>
</feature>
<dbReference type="OrthoDB" id="424551at2759"/>
<evidence type="ECO:0000256" key="8">
    <source>
        <dbReference type="ARBA" id="ARBA00023242"/>
    </source>
</evidence>
<evidence type="ECO:0000259" key="12">
    <source>
        <dbReference type="PROSITE" id="PS51186"/>
    </source>
</evidence>
<sequence>MNPQANTQNLVKIANEAIKIVDFLGSSIKYHNTDMIIEIEYYSFENLSTELREWTFELLKLNMKKTYENSNLGWNEKEKRKEMSDKDCRYLIALNNGKPIGFVMFQFSWEETMSDDDEEIEVIYCYEIQLSEIARNKGLGTFLMRTLEEIGRHWKMKKLILTAIDTKENKTNKSAIDFYLNHLGYQIDEISPSKVLLPEEAKDYDYEIISKVL</sequence>
<evidence type="ECO:0000256" key="10">
    <source>
        <dbReference type="ARBA" id="ARBA00047821"/>
    </source>
</evidence>
<keyword evidence="7" id="KW-0808">Transferase</keyword>
<dbReference type="GO" id="GO:0005737">
    <property type="term" value="C:cytoplasm"/>
    <property type="evidence" value="ECO:0007669"/>
    <property type="project" value="UniProtKB-SubCell"/>
</dbReference>
<dbReference type="EMBL" id="CAJVPQ010000531">
    <property type="protein sequence ID" value="CAG8489987.1"/>
    <property type="molecule type" value="Genomic_DNA"/>
</dbReference>
<evidence type="ECO:0000256" key="3">
    <source>
        <dbReference type="ARBA" id="ARBA00008870"/>
    </source>
</evidence>
<evidence type="ECO:0000313" key="14">
    <source>
        <dbReference type="Proteomes" id="UP000789570"/>
    </source>
</evidence>
<comment type="caution">
    <text evidence="13">The sequence shown here is derived from an EMBL/GenBank/DDBJ whole genome shotgun (WGS) entry which is preliminary data.</text>
</comment>
<evidence type="ECO:0000256" key="6">
    <source>
        <dbReference type="ARBA" id="ARBA00022490"/>
    </source>
</evidence>
<dbReference type="GO" id="GO:1990189">
    <property type="term" value="F:protein N-terminal-serine acetyltransferase activity"/>
    <property type="evidence" value="ECO:0007669"/>
    <property type="project" value="UniProtKB-EC"/>
</dbReference>
<dbReference type="EC" id="2.3.1.257" evidence="4"/>
<evidence type="ECO:0000256" key="4">
    <source>
        <dbReference type="ARBA" id="ARBA00012950"/>
    </source>
</evidence>
<reference evidence="13" key="1">
    <citation type="submission" date="2021-06" db="EMBL/GenBank/DDBJ databases">
        <authorList>
            <person name="Kallberg Y."/>
            <person name="Tangrot J."/>
            <person name="Rosling A."/>
        </authorList>
    </citation>
    <scope>NUCLEOTIDE SEQUENCE</scope>
    <source>
        <strain evidence="13">UK204</strain>
    </source>
</reference>
<dbReference type="GO" id="GO:0005634">
    <property type="term" value="C:nucleus"/>
    <property type="evidence" value="ECO:0007669"/>
    <property type="project" value="UniProtKB-SubCell"/>
</dbReference>
<dbReference type="InterPro" id="IPR000182">
    <property type="entry name" value="GNAT_dom"/>
</dbReference>
<evidence type="ECO:0000256" key="9">
    <source>
        <dbReference type="ARBA" id="ARBA00023315"/>
    </source>
</evidence>
<evidence type="ECO:0000256" key="2">
    <source>
        <dbReference type="ARBA" id="ARBA00004496"/>
    </source>
</evidence>
<comment type="catalytic activity">
    <reaction evidence="10">
        <text>N-terminal L-seryl-[histone H2A] + acetyl-CoA = N-terminal N(alpha)-acetyl-L-seryl-[histone H2A] + CoA + H(+)</text>
        <dbReference type="Rhea" id="RHEA:50600"/>
        <dbReference type="Rhea" id="RHEA-COMP:12742"/>
        <dbReference type="Rhea" id="RHEA-COMP:12744"/>
        <dbReference type="ChEBI" id="CHEBI:15378"/>
        <dbReference type="ChEBI" id="CHEBI:57287"/>
        <dbReference type="ChEBI" id="CHEBI:57288"/>
        <dbReference type="ChEBI" id="CHEBI:64738"/>
        <dbReference type="ChEBI" id="CHEBI:83690"/>
        <dbReference type="EC" id="2.3.1.257"/>
    </reaction>
</comment>
<dbReference type="Pfam" id="PF00583">
    <property type="entry name" value="Acetyltransf_1"/>
    <property type="match status" value="1"/>
</dbReference>
<dbReference type="PANTHER" id="PTHR20531:SF1">
    <property type="entry name" value="N-ALPHA-ACETYLTRANSFERASE 40"/>
    <property type="match status" value="1"/>
</dbReference>
<comment type="catalytic activity">
    <reaction evidence="11">
        <text>N-terminal L-seryl-[histone H4] + acetyl-CoA = N-terminal N(alpha)-acetyl-L-seryl-[histone H4] + CoA + H(+)</text>
        <dbReference type="Rhea" id="RHEA:50596"/>
        <dbReference type="Rhea" id="RHEA-COMP:12740"/>
        <dbReference type="Rhea" id="RHEA-COMP:12743"/>
        <dbReference type="ChEBI" id="CHEBI:15378"/>
        <dbReference type="ChEBI" id="CHEBI:57287"/>
        <dbReference type="ChEBI" id="CHEBI:57288"/>
        <dbReference type="ChEBI" id="CHEBI:64738"/>
        <dbReference type="ChEBI" id="CHEBI:83690"/>
        <dbReference type="EC" id="2.3.1.257"/>
    </reaction>
</comment>
<dbReference type="Proteomes" id="UP000789570">
    <property type="component" value="Unassembled WGS sequence"/>
</dbReference>
<dbReference type="GO" id="GO:0043998">
    <property type="term" value="F:histone H2A acetyltransferase activity"/>
    <property type="evidence" value="ECO:0007669"/>
    <property type="project" value="InterPro"/>
</dbReference>
<dbReference type="SUPFAM" id="SSF55729">
    <property type="entry name" value="Acyl-CoA N-acyltransferases (Nat)"/>
    <property type="match status" value="1"/>
</dbReference>
<dbReference type="InterPro" id="IPR039949">
    <property type="entry name" value="NAA40"/>
</dbReference>
<keyword evidence="9" id="KW-0012">Acyltransferase</keyword>
<accession>A0A9N8ZGG9</accession>
<dbReference type="CDD" id="cd04301">
    <property type="entry name" value="NAT_SF"/>
    <property type="match status" value="1"/>
</dbReference>
<evidence type="ECO:0000256" key="11">
    <source>
        <dbReference type="ARBA" id="ARBA00049524"/>
    </source>
</evidence>
<evidence type="ECO:0000256" key="5">
    <source>
        <dbReference type="ARBA" id="ARBA00015043"/>
    </source>
</evidence>
<protein>
    <recommendedName>
        <fullName evidence="5">N-alpha-acetyltransferase 40</fullName>
        <ecNumber evidence="4">2.3.1.257</ecNumber>
    </recommendedName>
</protein>
<comment type="subcellular location">
    <subcellularLocation>
        <location evidence="2">Cytoplasm</location>
    </subcellularLocation>
    <subcellularLocation>
        <location evidence="1">Nucleus</location>
    </subcellularLocation>
</comment>
<proteinExistence type="inferred from homology"/>
<organism evidence="13 14">
    <name type="scientific">Funneliformis caledonium</name>
    <dbReference type="NCBI Taxonomy" id="1117310"/>
    <lineage>
        <taxon>Eukaryota</taxon>
        <taxon>Fungi</taxon>
        <taxon>Fungi incertae sedis</taxon>
        <taxon>Mucoromycota</taxon>
        <taxon>Glomeromycotina</taxon>
        <taxon>Glomeromycetes</taxon>
        <taxon>Glomerales</taxon>
        <taxon>Glomeraceae</taxon>
        <taxon>Funneliformis</taxon>
    </lineage>
</organism>
<dbReference type="Gene3D" id="3.40.630.30">
    <property type="match status" value="1"/>
</dbReference>
<dbReference type="PANTHER" id="PTHR20531">
    <property type="entry name" value="N-ALPHA-ACETYLTRANSFERASE 40"/>
    <property type="match status" value="1"/>
</dbReference>
<comment type="similarity">
    <text evidence="3">Belongs to the acetyltransferase family. NAA40 subfamily.</text>
</comment>
<dbReference type="PROSITE" id="PS51186">
    <property type="entry name" value="GNAT"/>
    <property type="match status" value="1"/>
</dbReference>
<evidence type="ECO:0000256" key="1">
    <source>
        <dbReference type="ARBA" id="ARBA00004123"/>
    </source>
</evidence>
<name>A0A9N8ZGG9_9GLOM</name>
<keyword evidence="8" id="KW-0539">Nucleus</keyword>
<dbReference type="InterPro" id="IPR016181">
    <property type="entry name" value="Acyl_CoA_acyltransferase"/>
</dbReference>
<keyword evidence="14" id="KW-1185">Reference proteome</keyword>
<dbReference type="AlphaFoldDB" id="A0A9N8ZGG9"/>